<dbReference type="Pfam" id="PF24883">
    <property type="entry name" value="NPHP3_N"/>
    <property type="match status" value="1"/>
</dbReference>
<feature type="repeat" description="ANK" evidence="3">
    <location>
        <begin position="1043"/>
        <end position="1075"/>
    </location>
</feature>
<keyword evidence="1" id="KW-0677">Repeat</keyword>
<name>A0ABR1GQM7_9HYPO</name>
<dbReference type="Gene3D" id="3.40.50.300">
    <property type="entry name" value="P-loop containing nucleotide triphosphate hydrolases"/>
    <property type="match status" value="1"/>
</dbReference>
<dbReference type="InterPro" id="IPR035994">
    <property type="entry name" value="Nucleoside_phosphorylase_sf"/>
</dbReference>
<feature type="repeat" description="ANK" evidence="3">
    <location>
        <begin position="1142"/>
        <end position="1174"/>
    </location>
</feature>
<keyword evidence="6" id="KW-1185">Reference proteome</keyword>
<evidence type="ECO:0000256" key="1">
    <source>
        <dbReference type="ARBA" id="ARBA00022737"/>
    </source>
</evidence>
<proteinExistence type="predicted"/>
<dbReference type="SUPFAM" id="SSF52540">
    <property type="entry name" value="P-loop containing nucleoside triphosphate hydrolases"/>
    <property type="match status" value="1"/>
</dbReference>
<dbReference type="SMART" id="SM00248">
    <property type="entry name" value="ANK"/>
    <property type="match status" value="8"/>
</dbReference>
<evidence type="ECO:0000256" key="2">
    <source>
        <dbReference type="ARBA" id="ARBA00023043"/>
    </source>
</evidence>
<dbReference type="Pfam" id="PF00023">
    <property type="entry name" value="Ank"/>
    <property type="match status" value="2"/>
</dbReference>
<dbReference type="PANTHER" id="PTHR24166:SF48">
    <property type="entry name" value="PROTEIN VAPYRIN"/>
    <property type="match status" value="1"/>
</dbReference>
<reference evidence="5 6" key="1">
    <citation type="journal article" date="2025" name="Microbiol. Resour. Announc.">
        <title>Draft genome sequences for Neonectria magnoliae and Neonectria punicea, canker pathogens of Liriodendron tulipifera and Acer saccharum in West Virginia.</title>
        <authorList>
            <person name="Petronek H.M."/>
            <person name="Kasson M.T."/>
            <person name="Metheny A.M."/>
            <person name="Stauder C.M."/>
            <person name="Lovett B."/>
            <person name="Lynch S.C."/>
            <person name="Garnas J.R."/>
            <person name="Kasson L.R."/>
            <person name="Stajich J.E."/>
        </authorList>
    </citation>
    <scope>NUCLEOTIDE SEQUENCE [LARGE SCALE GENOMIC DNA]</scope>
    <source>
        <strain evidence="5 6">NRRL 64653</strain>
    </source>
</reference>
<keyword evidence="2 3" id="KW-0040">ANK repeat</keyword>
<dbReference type="PANTHER" id="PTHR24166">
    <property type="entry name" value="ROLLING PEBBLES, ISOFORM B"/>
    <property type="match status" value="1"/>
</dbReference>
<dbReference type="Gene3D" id="3.40.50.1580">
    <property type="entry name" value="Nucleoside phosphorylase domain"/>
    <property type="match status" value="1"/>
</dbReference>
<dbReference type="Proteomes" id="UP001498476">
    <property type="component" value="Unassembled WGS sequence"/>
</dbReference>
<dbReference type="InterPro" id="IPR027417">
    <property type="entry name" value="P-loop_NTPase"/>
</dbReference>
<sequence length="1258" mass="138739">MSELDPEVYTVAWIAPLEIEAQAALALLDNRHPGKFPLARGDDYVFQAGDVCGHNVIIATLPAGQEYGTGSAAALASQVKRFFPNLWFGLLVGIAAGLPNFSRNPPLDIRLGDVLVGVSVGESAGLIAYDLGKETGQDGFQLLHSGHVLAHTETVVRSAIGSIKLKAPNDAETFLPYYMHIKDREHSNGTFIDPGQEKDAFYQVNDAGVECLMERERRPDSKRTRVWYGPIGSGEKLMKNARKRNELRDKHNIIGLEMEAAGTMNRIPVGVVRGVCDYGDEHKNKEWQPFAAATAAAYAKAVLAEISPKSVARKEGRTVQNDLSADSTSLSHMVDARGPIMKIMTANVFKPSLVEIKPILQEHSRAKLNEAPGSLDKEQKRVLLDSLQFEQIDARHENIKKAHAKTCKWLLKKPEYLDWLDPGKLGDHHGFLWIKGKPGAGKSTLMKFAVKNAWTKMKDSTIIAFFFNARGDDLEKSTIGMYRSLLLQLLERLPELQGVFDSHGLVTRNGGPQHWSVESLKALFEQAVQGLGTSSLVCFIDALDECDEHQIRDMISFFEHVGQLTTMAGIAFRVCFSSRHYPHITISKGLNLVLEGQEGHDQDIVSYLDSELKIGHSKVSEQIRVDLKEKASGVFMWIVLVVGILQREYDYGRKHMLRHKLRDIPGDLHALFRDILKRDHHNQGELLLCIQWVLFARQPLKPEQLYYAVLIGVDPEVVSDLDPDEIEEADISKYILSSSKGLAEVTRSKKSQTVQFIHESVKDFLLKEKGLEEVWSDLGGNFQGESHERLKHCCLGYMGIGIAGLNIGTLPKASSQEAAETRKSADKAFPFLEYATRNVLYHADAAERDGVSQTRFLQTFQLADWIKYDNLFERYETRRHTPKASLLYILAEHNLASLIGSHSSNLSCFQVEGERYGWPILAALATGSHEAVRTLLKVQVESEPPTSSIHDLREQYYQDGNKPSGIGRNFKFSRQRSLLSYVAESGDESVLAFLLASGKLNTEIDSNDKEGRTPLSYAAANGREAIVRQLIDKGAALEIADNDGWTSLLHAAVHGHEAVARLLLEKGAAIEVAGKDGRTPLLHAAVHGHEAVVWLLLEKGAAIEVAGKDGRTLLSYVAADGRKAIVQLLLNQGVAIEAADERGRTPLLYAAMQGHEAVVQLLLNQGVAIEAADKDGRTPLSHAMGRSGSKAAVQLLLDRGAAIEAADKDGRTPLSHAATGGNKAIMQMLLKKGAVIEAADKDGRTPLWYAIAREMRTL</sequence>
<evidence type="ECO:0000259" key="4">
    <source>
        <dbReference type="Pfam" id="PF24883"/>
    </source>
</evidence>
<dbReference type="Gene3D" id="1.25.40.20">
    <property type="entry name" value="Ankyrin repeat-containing domain"/>
    <property type="match status" value="1"/>
</dbReference>
<gene>
    <name evidence="5" type="ORF">QQX98_010146</name>
</gene>
<feature type="repeat" description="ANK" evidence="3">
    <location>
        <begin position="1076"/>
        <end position="1108"/>
    </location>
</feature>
<evidence type="ECO:0000313" key="5">
    <source>
        <dbReference type="EMBL" id="KAK7404060.1"/>
    </source>
</evidence>
<dbReference type="InterPro" id="IPR056884">
    <property type="entry name" value="NPHP3-like_N"/>
</dbReference>
<evidence type="ECO:0000313" key="6">
    <source>
        <dbReference type="Proteomes" id="UP001498476"/>
    </source>
</evidence>
<feature type="repeat" description="ANK" evidence="3">
    <location>
        <begin position="1175"/>
        <end position="1208"/>
    </location>
</feature>
<organism evidence="5 6">
    <name type="scientific">Neonectria punicea</name>
    <dbReference type="NCBI Taxonomy" id="979145"/>
    <lineage>
        <taxon>Eukaryota</taxon>
        <taxon>Fungi</taxon>
        <taxon>Dikarya</taxon>
        <taxon>Ascomycota</taxon>
        <taxon>Pezizomycotina</taxon>
        <taxon>Sordariomycetes</taxon>
        <taxon>Hypocreomycetidae</taxon>
        <taxon>Hypocreales</taxon>
        <taxon>Nectriaceae</taxon>
        <taxon>Neonectria</taxon>
    </lineage>
</organism>
<dbReference type="SUPFAM" id="SSF48403">
    <property type="entry name" value="Ankyrin repeat"/>
    <property type="match status" value="1"/>
</dbReference>
<protein>
    <recommendedName>
        <fullName evidence="4">Nephrocystin 3-like N-terminal domain-containing protein</fullName>
    </recommendedName>
</protein>
<dbReference type="PROSITE" id="PS50088">
    <property type="entry name" value="ANK_REPEAT"/>
    <property type="match status" value="7"/>
</dbReference>
<dbReference type="SUPFAM" id="SSF53167">
    <property type="entry name" value="Purine and uridine phosphorylases"/>
    <property type="match status" value="1"/>
</dbReference>
<dbReference type="InterPro" id="IPR002110">
    <property type="entry name" value="Ankyrin_rpt"/>
</dbReference>
<dbReference type="PROSITE" id="PS50297">
    <property type="entry name" value="ANK_REP_REGION"/>
    <property type="match status" value="7"/>
</dbReference>
<dbReference type="Pfam" id="PF12796">
    <property type="entry name" value="Ank_2"/>
    <property type="match status" value="2"/>
</dbReference>
<feature type="domain" description="Nephrocystin 3-like N-terminal" evidence="4">
    <location>
        <begin position="406"/>
        <end position="579"/>
    </location>
</feature>
<dbReference type="InterPro" id="IPR036770">
    <property type="entry name" value="Ankyrin_rpt-contain_sf"/>
</dbReference>
<feature type="repeat" description="ANK" evidence="3">
    <location>
        <begin position="1010"/>
        <end position="1042"/>
    </location>
</feature>
<feature type="repeat" description="ANK" evidence="3">
    <location>
        <begin position="1109"/>
        <end position="1141"/>
    </location>
</feature>
<accession>A0ABR1GQM7</accession>
<feature type="repeat" description="ANK" evidence="3">
    <location>
        <begin position="1209"/>
        <end position="1241"/>
    </location>
</feature>
<comment type="caution">
    <text evidence="5">The sequence shown here is derived from an EMBL/GenBank/DDBJ whole genome shotgun (WGS) entry which is preliminary data.</text>
</comment>
<evidence type="ECO:0000256" key="3">
    <source>
        <dbReference type="PROSITE-ProRule" id="PRU00023"/>
    </source>
</evidence>
<dbReference type="EMBL" id="JAZAVJ010000216">
    <property type="protein sequence ID" value="KAK7404060.1"/>
    <property type="molecule type" value="Genomic_DNA"/>
</dbReference>
<dbReference type="InterPro" id="IPR050889">
    <property type="entry name" value="Dendritic_Spine_Reg/Scaffold"/>
</dbReference>